<feature type="binding site" evidence="8">
    <location>
        <position position="85"/>
    </location>
    <ligand>
        <name>ATP</name>
        <dbReference type="ChEBI" id="CHEBI:30616"/>
    </ligand>
</feature>
<evidence type="ECO:0000256" key="3">
    <source>
        <dbReference type="ARBA" id="ARBA00022695"/>
    </source>
</evidence>
<feature type="binding site" evidence="8">
    <location>
        <position position="254"/>
    </location>
    <ligand>
        <name>Mg(2+)</name>
        <dbReference type="ChEBI" id="CHEBI:18420"/>
    </ligand>
</feature>
<sequence>MLAPSYRKWPESLWRDVTLSPVSKPTLLSVNEALAGRLGFNATWLASTEGVAMLAGCHMPAGVLPGAQAYAGHQFGQFVPSLGDGRAMLLGTVQDCEGTSFDVQLKGAGRTVFSRQGDGRAAIGPVLREYLLSEAMHAIGVKTTRALAAVATGEDVLRERALPGAILTRVSRSYLRVGSFQYAACRGDVTALRAMVLFAATKLYADRDTVAGDENPDIDALRVSLFDAVADAQADLIAHWMSLGFIHGVMNTDNMSIAGETIDYGPFAFLDSYVPDKVFSGIDVRGRYGFNRQADVARWNLARFAESLLFSEDDDAIAPMRDIIDDFTSRFQRRYRGLMAQKLGLPGGNTEDNAVIDGCLNILTAESMDYTRFFRTLPDRVADVGGEIALRNPRAYKDWAEKWAARVTHRPGGFKMAVDIMSQHNPAVIPRNHQVEKVIVAAEGGDLKPFHQLFDAVTHPYLQNAIFEAPPTREEEVHTTWCGT</sequence>
<comment type="cofactor">
    <cofactor evidence="8">
        <name>Mg(2+)</name>
        <dbReference type="ChEBI" id="CHEBI:18420"/>
    </cofactor>
    <cofactor evidence="8">
        <name>Mn(2+)</name>
        <dbReference type="ChEBI" id="CHEBI:29035"/>
    </cofactor>
</comment>
<dbReference type="EC" id="2.7.7.108" evidence="8"/>
<keyword evidence="7 8" id="KW-0460">Magnesium</keyword>
<feature type="binding site" evidence="8">
    <location>
        <position position="86"/>
    </location>
    <ligand>
        <name>ATP</name>
        <dbReference type="ChEBI" id="CHEBI:30616"/>
    </ligand>
</feature>
<dbReference type="EC" id="2.7.7.-" evidence="8"/>
<feature type="binding site" evidence="8">
    <location>
        <position position="263"/>
    </location>
    <ligand>
        <name>Mg(2+)</name>
        <dbReference type="ChEBI" id="CHEBI:18420"/>
    </ligand>
</feature>
<keyword evidence="5 8" id="KW-0547">Nucleotide-binding</keyword>
<evidence type="ECO:0000313" key="10">
    <source>
        <dbReference type="Proteomes" id="UP001312908"/>
    </source>
</evidence>
<comment type="catalytic activity">
    <reaction evidence="8">
        <text>L-seryl-[protein] + ATP = 3-O-(5'-adenylyl)-L-seryl-[protein] + diphosphate</text>
        <dbReference type="Rhea" id="RHEA:58120"/>
        <dbReference type="Rhea" id="RHEA-COMP:9863"/>
        <dbReference type="Rhea" id="RHEA-COMP:15073"/>
        <dbReference type="ChEBI" id="CHEBI:29999"/>
        <dbReference type="ChEBI" id="CHEBI:30616"/>
        <dbReference type="ChEBI" id="CHEBI:33019"/>
        <dbReference type="ChEBI" id="CHEBI:142516"/>
        <dbReference type="EC" id="2.7.7.108"/>
    </reaction>
</comment>
<comment type="similarity">
    <text evidence="1 8">Belongs to the SELO family.</text>
</comment>
<dbReference type="PANTHER" id="PTHR32057">
    <property type="entry name" value="PROTEIN ADENYLYLTRANSFERASE SELO, MITOCHONDRIAL"/>
    <property type="match status" value="1"/>
</dbReference>
<dbReference type="EMBL" id="JAWJZY010000001">
    <property type="protein sequence ID" value="MEE8657839.1"/>
    <property type="molecule type" value="Genomic_DNA"/>
</dbReference>
<protein>
    <recommendedName>
        <fullName evidence="8">Protein nucleotidyltransferase YdiU</fullName>
        <ecNumber evidence="8">2.7.7.-</ecNumber>
    </recommendedName>
    <alternativeName>
        <fullName evidence="8">Protein adenylyltransferase YdiU</fullName>
        <ecNumber evidence="8">2.7.7.108</ecNumber>
    </alternativeName>
    <alternativeName>
        <fullName evidence="8">Protein uridylyltransferase YdiU</fullName>
        <ecNumber evidence="8">2.7.7.-</ecNumber>
    </alternativeName>
</protein>
<evidence type="ECO:0000256" key="2">
    <source>
        <dbReference type="ARBA" id="ARBA00022679"/>
    </source>
</evidence>
<dbReference type="RefSeq" id="WP_394818821.1">
    <property type="nucleotide sequence ID" value="NZ_JAWJZY010000001.1"/>
</dbReference>
<feature type="binding site" evidence="8">
    <location>
        <position position="263"/>
    </location>
    <ligand>
        <name>ATP</name>
        <dbReference type="ChEBI" id="CHEBI:30616"/>
    </ligand>
</feature>
<feature type="binding site" evidence="8">
    <location>
        <position position="176"/>
    </location>
    <ligand>
        <name>ATP</name>
        <dbReference type="ChEBI" id="CHEBI:30616"/>
    </ligand>
</feature>
<comment type="caution">
    <text evidence="9">The sequence shown here is derived from an EMBL/GenBank/DDBJ whole genome shotgun (WGS) entry which is preliminary data.</text>
</comment>
<keyword evidence="8" id="KW-0464">Manganese</keyword>
<comment type="catalytic activity">
    <reaction evidence="8">
        <text>L-histidyl-[protein] + UTP = N(tele)-(5'-uridylyl)-L-histidyl-[protein] + diphosphate</text>
        <dbReference type="Rhea" id="RHEA:83891"/>
        <dbReference type="Rhea" id="RHEA-COMP:9745"/>
        <dbReference type="Rhea" id="RHEA-COMP:20239"/>
        <dbReference type="ChEBI" id="CHEBI:29979"/>
        <dbReference type="ChEBI" id="CHEBI:33019"/>
        <dbReference type="ChEBI" id="CHEBI:46398"/>
        <dbReference type="ChEBI" id="CHEBI:233474"/>
    </reaction>
</comment>
<feature type="binding site" evidence="8">
    <location>
        <position position="83"/>
    </location>
    <ligand>
        <name>ATP</name>
        <dbReference type="ChEBI" id="CHEBI:30616"/>
    </ligand>
</feature>
<keyword evidence="4 8" id="KW-0479">Metal-binding</keyword>
<dbReference type="InterPro" id="IPR003846">
    <property type="entry name" value="SelO"/>
</dbReference>
<keyword evidence="2 8" id="KW-0808">Transferase</keyword>
<comment type="catalytic activity">
    <reaction evidence="8">
        <text>L-tyrosyl-[protein] + UTP = O-(5'-uridylyl)-L-tyrosyl-[protein] + diphosphate</text>
        <dbReference type="Rhea" id="RHEA:83887"/>
        <dbReference type="Rhea" id="RHEA-COMP:10136"/>
        <dbReference type="Rhea" id="RHEA-COMP:20238"/>
        <dbReference type="ChEBI" id="CHEBI:33019"/>
        <dbReference type="ChEBI" id="CHEBI:46398"/>
        <dbReference type="ChEBI" id="CHEBI:46858"/>
        <dbReference type="ChEBI" id="CHEBI:90602"/>
    </reaction>
</comment>
<feature type="binding site" evidence="8">
    <location>
        <position position="118"/>
    </location>
    <ligand>
        <name>ATP</name>
        <dbReference type="ChEBI" id="CHEBI:30616"/>
    </ligand>
</feature>
<keyword evidence="3 8" id="KW-0548">Nucleotidyltransferase</keyword>
<keyword evidence="10" id="KW-1185">Reference proteome</keyword>
<dbReference type="GO" id="GO:0016779">
    <property type="term" value="F:nucleotidyltransferase activity"/>
    <property type="evidence" value="ECO:0007669"/>
    <property type="project" value="UniProtKB-KW"/>
</dbReference>
<dbReference type="PANTHER" id="PTHR32057:SF14">
    <property type="entry name" value="PROTEIN ADENYLYLTRANSFERASE SELO, MITOCHONDRIAL"/>
    <property type="match status" value="1"/>
</dbReference>
<evidence type="ECO:0000256" key="1">
    <source>
        <dbReference type="ARBA" id="ARBA00009747"/>
    </source>
</evidence>
<evidence type="ECO:0000256" key="8">
    <source>
        <dbReference type="HAMAP-Rule" id="MF_00692"/>
    </source>
</evidence>
<comment type="catalytic activity">
    <reaction evidence="8">
        <text>L-seryl-[protein] + UTP = O-(5'-uridylyl)-L-seryl-[protein] + diphosphate</text>
        <dbReference type="Rhea" id="RHEA:64604"/>
        <dbReference type="Rhea" id="RHEA-COMP:9863"/>
        <dbReference type="Rhea" id="RHEA-COMP:16635"/>
        <dbReference type="ChEBI" id="CHEBI:29999"/>
        <dbReference type="ChEBI" id="CHEBI:33019"/>
        <dbReference type="ChEBI" id="CHEBI:46398"/>
        <dbReference type="ChEBI" id="CHEBI:156051"/>
    </reaction>
</comment>
<evidence type="ECO:0000256" key="4">
    <source>
        <dbReference type="ARBA" id="ARBA00022723"/>
    </source>
</evidence>
<reference evidence="9 10" key="1">
    <citation type="submission" date="2023-10" db="EMBL/GenBank/DDBJ databases">
        <title>Sorlinia euscelidii gen. nov., sp. nov., an acetic acid bacteria isolated from the gut of Euscelidius variegatus emitter.</title>
        <authorList>
            <person name="Michoud G."/>
            <person name="Marasco R."/>
            <person name="Seferji K."/>
            <person name="Gonella E."/>
            <person name="Garuglieri E."/>
            <person name="Alma A."/>
            <person name="Mapelli F."/>
            <person name="Borin S."/>
            <person name="Daffonchio D."/>
            <person name="Crotti E."/>
        </authorList>
    </citation>
    <scope>NUCLEOTIDE SEQUENCE [LARGE SCALE GENOMIC DNA]</scope>
    <source>
        <strain evidence="9 10">EV16P</strain>
    </source>
</reference>
<keyword evidence="6 8" id="KW-0067">ATP-binding</keyword>
<evidence type="ECO:0000256" key="7">
    <source>
        <dbReference type="ARBA" id="ARBA00022842"/>
    </source>
</evidence>
<organism evidence="9 10">
    <name type="scientific">Sorlinia euscelidii</name>
    <dbReference type="NCBI Taxonomy" id="3081148"/>
    <lineage>
        <taxon>Bacteria</taxon>
        <taxon>Pseudomonadati</taxon>
        <taxon>Pseudomonadota</taxon>
        <taxon>Alphaproteobacteria</taxon>
        <taxon>Acetobacterales</taxon>
        <taxon>Acetobacteraceae</taxon>
        <taxon>Sorlinia</taxon>
    </lineage>
</organism>
<dbReference type="Pfam" id="PF02696">
    <property type="entry name" value="SelO"/>
    <property type="match status" value="1"/>
</dbReference>
<gene>
    <name evidence="8 9" type="primary">selO</name>
    <name evidence="8" type="synonym">ydiU</name>
    <name evidence="9" type="ORF">DOFOFD_02265</name>
</gene>
<comment type="catalytic activity">
    <reaction evidence="8">
        <text>L-tyrosyl-[protein] + ATP = O-(5'-adenylyl)-L-tyrosyl-[protein] + diphosphate</text>
        <dbReference type="Rhea" id="RHEA:54288"/>
        <dbReference type="Rhea" id="RHEA-COMP:10136"/>
        <dbReference type="Rhea" id="RHEA-COMP:13846"/>
        <dbReference type="ChEBI" id="CHEBI:30616"/>
        <dbReference type="ChEBI" id="CHEBI:33019"/>
        <dbReference type="ChEBI" id="CHEBI:46858"/>
        <dbReference type="ChEBI" id="CHEBI:83624"/>
        <dbReference type="EC" id="2.7.7.108"/>
    </reaction>
</comment>
<feature type="active site" description="Proton acceptor" evidence="8">
    <location>
        <position position="253"/>
    </location>
</feature>
<dbReference type="Proteomes" id="UP001312908">
    <property type="component" value="Unassembled WGS sequence"/>
</dbReference>
<feature type="binding site" evidence="8">
    <location>
        <position position="169"/>
    </location>
    <ligand>
        <name>ATP</name>
        <dbReference type="ChEBI" id="CHEBI:30616"/>
    </ligand>
</feature>
<feature type="binding site" evidence="8">
    <location>
        <position position="106"/>
    </location>
    <ligand>
        <name>ATP</name>
        <dbReference type="ChEBI" id="CHEBI:30616"/>
    </ligand>
</feature>
<name>A0ABU7U1X3_9PROT</name>
<evidence type="ECO:0000256" key="6">
    <source>
        <dbReference type="ARBA" id="ARBA00022840"/>
    </source>
</evidence>
<dbReference type="HAMAP" id="MF_00692">
    <property type="entry name" value="SelO"/>
    <property type="match status" value="1"/>
</dbReference>
<feature type="binding site" evidence="8">
    <location>
        <position position="119"/>
    </location>
    <ligand>
        <name>ATP</name>
        <dbReference type="ChEBI" id="CHEBI:30616"/>
    </ligand>
</feature>
<evidence type="ECO:0000313" key="9">
    <source>
        <dbReference type="EMBL" id="MEE8657839.1"/>
    </source>
</evidence>
<comment type="catalytic activity">
    <reaction evidence="8">
        <text>L-threonyl-[protein] + ATP = 3-O-(5'-adenylyl)-L-threonyl-[protein] + diphosphate</text>
        <dbReference type="Rhea" id="RHEA:54292"/>
        <dbReference type="Rhea" id="RHEA-COMP:11060"/>
        <dbReference type="Rhea" id="RHEA-COMP:13847"/>
        <dbReference type="ChEBI" id="CHEBI:30013"/>
        <dbReference type="ChEBI" id="CHEBI:30616"/>
        <dbReference type="ChEBI" id="CHEBI:33019"/>
        <dbReference type="ChEBI" id="CHEBI:138113"/>
        <dbReference type="EC" id="2.7.7.108"/>
    </reaction>
</comment>
<accession>A0ABU7U1X3</accession>
<proteinExistence type="inferred from homology"/>
<comment type="function">
    <text evidence="8">Nucleotidyltransferase involved in the post-translational modification of proteins. It can catalyze the addition of adenosine monophosphate (AMP) or uridine monophosphate (UMP) to a protein, resulting in modifications known as AMPylation and UMPylation.</text>
</comment>
<dbReference type="NCBIfam" id="NF000658">
    <property type="entry name" value="PRK00029.1"/>
    <property type="match status" value="1"/>
</dbReference>
<evidence type="ECO:0000256" key="5">
    <source>
        <dbReference type="ARBA" id="ARBA00022741"/>
    </source>
</evidence>